<proteinExistence type="predicted"/>
<feature type="non-terminal residue" evidence="2">
    <location>
        <position position="1"/>
    </location>
</feature>
<evidence type="ECO:0000259" key="1">
    <source>
        <dbReference type="Pfam" id="PF03478"/>
    </source>
</evidence>
<sequence length="119" mass="13402">RRSCPAKCLQATNLSPWLVFSKKNEAVYSFINPMHNNENYLMSISEMLKGSTIRSSKGGWLLMSKGFINMFFYNPFTKATIKLPDLPADNIGRGIAFSSLPTSSDCVVFAIKDYLYDEV</sequence>
<dbReference type="AlphaFoldDB" id="A0AAD4T945"/>
<dbReference type="Pfam" id="PF03478">
    <property type="entry name" value="Beta-prop_KIB1-4"/>
    <property type="match status" value="1"/>
</dbReference>
<dbReference type="EMBL" id="JAJJMB010004060">
    <property type="protein sequence ID" value="KAI3944283.1"/>
    <property type="molecule type" value="Genomic_DNA"/>
</dbReference>
<gene>
    <name evidence="2" type="ORF">MKW98_016513</name>
</gene>
<reference evidence="2" key="1">
    <citation type="submission" date="2022-04" db="EMBL/GenBank/DDBJ databases">
        <title>A functionally conserved STORR gene fusion in Papaver species that diverged 16.8 million years ago.</title>
        <authorList>
            <person name="Catania T."/>
        </authorList>
    </citation>
    <scope>NUCLEOTIDE SEQUENCE</scope>
    <source>
        <strain evidence="2">S-188037</strain>
    </source>
</reference>
<organism evidence="2 3">
    <name type="scientific">Papaver atlanticum</name>
    <dbReference type="NCBI Taxonomy" id="357466"/>
    <lineage>
        <taxon>Eukaryota</taxon>
        <taxon>Viridiplantae</taxon>
        <taxon>Streptophyta</taxon>
        <taxon>Embryophyta</taxon>
        <taxon>Tracheophyta</taxon>
        <taxon>Spermatophyta</taxon>
        <taxon>Magnoliopsida</taxon>
        <taxon>Ranunculales</taxon>
        <taxon>Papaveraceae</taxon>
        <taxon>Papaveroideae</taxon>
        <taxon>Papaver</taxon>
    </lineage>
</organism>
<dbReference type="InterPro" id="IPR005174">
    <property type="entry name" value="KIB1-4_b-propeller"/>
</dbReference>
<name>A0AAD4T945_9MAGN</name>
<accession>A0AAD4T945</accession>
<dbReference type="Proteomes" id="UP001202328">
    <property type="component" value="Unassembled WGS sequence"/>
</dbReference>
<feature type="domain" description="KIB1-4 beta-propeller" evidence="1">
    <location>
        <begin position="37"/>
        <end position="113"/>
    </location>
</feature>
<protein>
    <recommendedName>
        <fullName evidence="1">KIB1-4 beta-propeller domain-containing protein</fullName>
    </recommendedName>
</protein>
<keyword evidence="3" id="KW-1185">Reference proteome</keyword>
<evidence type="ECO:0000313" key="3">
    <source>
        <dbReference type="Proteomes" id="UP001202328"/>
    </source>
</evidence>
<evidence type="ECO:0000313" key="2">
    <source>
        <dbReference type="EMBL" id="KAI3944283.1"/>
    </source>
</evidence>
<dbReference type="PANTHER" id="PTHR33127:SF5">
    <property type="entry name" value="TRANSMEMBRANE PROTEIN"/>
    <property type="match status" value="1"/>
</dbReference>
<comment type="caution">
    <text evidence="2">The sequence shown here is derived from an EMBL/GenBank/DDBJ whole genome shotgun (WGS) entry which is preliminary data.</text>
</comment>
<dbReference type="PANTHER" id="PTHR33127">
    <property type="entry name" value="TRANSMEMBRANE PROTEIN"/>
    <property type="match status" value="1"/>
</dbReference>